<feature type="compositionally biased region" description="Basic and acidic residues" evidence="1">
    <location>
        <begin position="7"/>
        <end position="17"/>
    </location>
</feature>
<reference evidence="2 3" key="1">
    <citation type="submission" date="2017-07" db="EMBL/GenBank/DDBJ databases">
        <title>Mechanisms for carbon and nitrogen cycling indicate functional differentiation within the Candidate Phyla Radiation.</title>
        <authorList>
            <person name="Danczak R.E."/>
            <person name="Johnston M.D."/>
            <person name="Kenah C."/>
            <person name="Slattery M."/>
            <person name="Wrighton K.C."/>
            <person name="Wilkins M.J."/>
        </authorList>
    </citation>
    <scope>NUCLEOTIDE SEQUENCE [LARGE SCALE GENOMIC DNA]</scope>
    <source>
        <strain evidence="2">Gr01-1014_77</strain>
    </source>
</reference>
<accession>A0A554JCE9</accession>
<sequence length="47" mass="5438">MISSSKQSKEEKQEEKILSPLVKDTTLDMQLRPKELSDYVGQEKVKD</sequence>
<dbReference type="AlphaFoldDB" id="A0A554JCE9"/>
<protein>
    <recommendedName>
        <fullName evidence="4">Holliday junction DNA helicase RuvB</fullName>
    </recommendedName>
</protein>
<name>A0A554JCE9_9BACT</name>
<dbReference type="EMBL" id="VMFF01000018">
    <property type="protein sequence ID" value="TSC66014.1"/>
    <property type="molecule type" value="Genomic_DNA"/>
</dbReference>
<gene>
    <name evidence="2" type="ORF">G01um101477_261</name>
</gene>
<comment type="caution">
    <text evidence="2">The sequence shown here is derived from an EMBL/GenBank/DDBJ whole genome shotgun (WGS) entry which is preliminary data.</text>
</comment>
<evidence type="ECO:0000313" key="2">
    <source>
        <dbReference type="EMBL" id="TSC66014.1"/>
    </source>
</evidence>
<evidence type="ECO:0008006" key="4">
    <source>
        <dbReference type="Google" id="ProtNLM"/>
    </source>
</evidence>
<evidence type="ECO:0000256" key="1">
    <source>
        <dbReference type="SAM" id="MobiDB-lite"/>
    </source>
</evidence>
<dbReference type="Proteomes" id="UP000319613">
    <property type="component" value="Unassembled WGS sequence"/>
</dbReference>
<feature type="non-terminal residue" evidence="2">
    <location>
        <position position="47"/>
    </location>
</feature>
<feature type="region of interest" description="Disordered" evidence="1">
    <location>
        <begin position="1"/>
        <end position="21"/>
    </location>
</feature>
<organism evidence="2 3">
    <name type="scientific">Candidatus Doudnabacteria bacterium Gr01-1014_77</name>
    <dbReference type="NCBI Taxonomy" id="2017133"/>
    <lineage>
        <taxon>Bacteria</taxon>
        <taxon>Candidatus Doudnaibacteriota</taxon>
    </lineage>
</organism>
<proteinExistence type="predicted"/>
<evidence type="ECO:0000313" key="3">
    <source>
        <dbReference type="Proteomes" id="UP000319613"/>
    </source>
</evidence>